<evidence type="ECO:0000256" key="5">
    <source>
        <dbReference type="PROSITE-ProRule" id="PRU00277"/>
    </source>
</evidence>
<dbReference type="PANTHER" id="PTHR43811:SF19">
    <property type="entry name" value="39 KDA FK506-BINDING NUCLEAR PROTEIN"/>
    <property type="match status" value="1"/>
</dbReference>
<evidence type="ECO:0000256" key="3">
    <source>
        <dbReference type="ARBA" id="ARBA00023110"/>
    </source>
</evidence>
<feature type="chain" id="PRO_5031085697" description="peptidylprolyl isomerase" evidence="6">
    <location>
        <begin position="21"/>
        <end position="220"/>
    </location>
</feature>
<comment type="catalytic activity">
    <reaction evidence="1 5">
        <text>[protein]-peptidylproline (omega=180) = [protein]-peptidylproline (omega=0)</text>
        <dbReference type="Rhea" id="RHEA:16237"/>
        <dbReference type="Rhea" id="RHEA-COMP:10747"/>
        <dbReference type="Rhea" id="RHEA-COMP:10748"/>
        <dbReference type="ChEBI" id="CHEBI:83833"/>
        <dbReference type="ChEBI" id="CHEBI:83834"/>
        <dbReference type="EC" id="5.2.1.8"/>
    </reaction>
</comment>
<dbReference type="InterPro" id="IPR046357">
    <property type="entry name" value="PPIase_dom_sf"/>
</dbReference>
<keyword evidence="3 5" id="KW-0697">Rotamase</keyword>
<dbReference type="PANTHER" id="PTHR43811">
    <property type="entry name" value="FKBP-TYPE PEPTIDYL-PROLYL CIS-TRANS ISOMERASE FKPA"/>
    <property type="match status" value="1"/>
</dbReference>
<evidence type="ECO:0000256" key="2">
    <source>
        <dbReference type="ARBA" id="ARBA00013194"/>
    </source>
</evidence>
<dbReference type="InterPro" id="IPR001179">
    <property type="entry name" value="PPIase_FKBP_dom"/>
</dbReference>
<dbReference type="Gene3D" id="3.10.50.40">
    <property type="match status" value="1"/>
</dbReference>
<dbReference type="AlphaFoldDB" id="A0A7S1FQI5"/>
<evidence type="ECO:0000256" key="4">
    <source>
        <dbReference type="ARBA" id="ARBA00023235"/>
    </source>
</evidence>
<evidence type="ECO:0000259" key="7">
    <source>
        <dbReference type="PROSITE" id="PS50059"/>
    </source>
</evidence>
<name>A0A7S1FQI5_9STRA</name>
<gene>
    <name evidence="8" type="ORF">CHYS00102_LOCUS10428</name>
</gene>
<feature type="domain" description="PPIase FKBP-type" evidence="7">
    <location>
        <begin position="93"/>
        <end position="197"/>
    </location>
</feature>
<feature type="signal peptide" evidence="6">
    <location>
        <begin position="1"/>
        <end position="20"/>
    </location>
</feature>
<dbReference type="GO" id="GO:0003755">
    <property type="term" value="F:peptidyl-prolyl cis-trans isomerase activity"/>
    <property type="evidence" value="ECO:0007669"/>
    <property type="project" value="UniProtKB-KW"/>
</dbReference>
<dbReference type="EMBL" id="HBFR01014271">
    <property type="protein sequence ID" value="CAD8883233.1"/>
    <property type="molecule type" value="Transcribed_RNA"/>
</dbReference>
<sequence length="220" mass="24108">MSIFGVIFVTLALSSQATSAFTTGFGVVTNRIVRSSPLLQKQKLHSSSASVSDDRSALDRESKWEVNKDFVESPSGLKTLDIVVGTGDSPEKGDLISVHYAGWYDKFDAEDGSSKVDGVSFDDSRARDPEPLKILYGEAPILEGWNEGIASMKAGGKREFIIPPHLGYGSKEVSAPGRPSIPANSYLRFVIELMEVDNSALTKFRLKVPKLSQMFDKPWF</sequence>
<reference evidence="8" key="1">
    <citation type="submission" date="2021-01" db="EMBL/GenBank/DDBJ databases">
        <authorList>
            <person name="Corre E."/>
            <person name="Pelletier E."/>
            <person name="Niang G."/>
            <person name="Scheremetjew M."/>
            <person name="Finn R."/>
            <person name="Kale V."/>
            <person name="Holt S."/>
            <person name="Cochrane G."/>
            <person name="Meng A."/>
            <person name="Brown T."/>
            <person name="Cohen L."/>
        </authorList>
    </citation>
    <scope>NUCLEOTIDE SEQUENCE</scope>
    <source>
        <strain evidence="8">308</strain>
    </source>
</reference>
<evidence type="ECO:0000256" key="6">
    <source>
        <dbReference type="SAM" id="SignalP"/>
    </source>
</evidence>
<evidence type="ECO:0000256" key="1">
    <source>
        <dbReference type="ARBA" id="ARBA00000971"/>
    </source>
</evidence>
<accession>A0A7S1FQI5</accession>
<dbReference type="SUPFAM" id="SSF54534">
    <property type="entry name" value="FKBP-like"/>
    <property type="match status" value="1"/>
</dbReference>
<evidence type="ECO:0000313" key="8">
    <source>
        <dbReference type="EMBL" id="CAD8883233.1"/>
    </source>
</evidence>
<organism evidence="8">
    <name type="scientific">Corethron hystrix</name>
    <dbReference type="NCBI Taxonomy" id="216773"/>
    <lineage>
        <taxon>Eukaryota</taxon>
        <taxon>Sar</taxon>
        <taxon>Stramenopiles</taxon>
        <taxon>Ochrophyta</taxon>
        <taxon>Bacillariophyta</taxon>
        <taxon>Coscinodiscophyceae</taxon>
        <taxon>Corethrophycidae</taxon>
        <taxon>Corethrales</taxon>
        <taxon>Corethraceae</taxon>
        <taxon>Corethron</taxon>
    </lineage>
</organism>
<dbReference type="PROSITE" id="PS50059">
    <property type="entry name" value="FKBP_PPIASE"/>
    <property type="match status" value="1"/>
</dbReference>
<keyword evidence="6" id="KW-0732">Signal</keyword>
<dbReference type="EC" id="5.2.1.8" evidence="2 5"/>
<dbReference type="Pfam" id="PF00254">
    <property type="entry name" value="FKBP_C"/>
    <property type="match status" value="1"/>
</dbReference>
<keyword evidence="4 5" id="KW-0413">Isomerase</keyword>
<protein>
    <recommendedName>
        <fullName evidence="2 5">peptidylprolyl isomerase</fullName>
        <ecNumber evidence="2 5">5.2.1.8</ecNumber>
    </recommendedName>
</protein>
<proteinExistence type="predicted"/>